<feature type="region of interest" description="Disordered" evidence="1">
    <location>
        <begin position="173"/>
        <end position="193"/>
    </location>
</feature>
<evidence type="ECO:0000313" key="3">
    <source>
        <dbReference type="Proteomes" id="UP001610444"/>
    </source>
</evidence>
<protein>
    <submittedName>
        <fullName evidence="2">Uncharacterized protein</fullName>
    </submittedName>
</protein>
<gene>
    <name evidence="2" type="ORF">BJX68DRAFT_222348</name>
</gene>
<comment type="caution">
    <text evidence="2">The sequence shown here is derived from an EMBL/GenBank/DDBJ whole genome shotgun (WGS) entry which is preliminary data.</text>
</comment>
<name>A0ABR4LA04_9EURO</name>
<accession>A0ABR4LA04</accession>
<organism evidence="2 3">
    <name type="scientific">Aspergillus pseudodeflectus</name>
    <dbReference type="NCBI Taxonomy" id="176178"/>
    <lineage>
        <taxon>Eukaryota</taxon>
        <taxon>Fungi</taxon>
        <taxon>Dikarya</taxon>
        <taxon>Ascomycota</taxon>
        <taxon>Pezizomycotina</taxon>
        <taxon>Eurotiomycetes</taxon>
        <taxon>Eurotiomycetidae</taxon>
        <taxon>Eurotiales</taxon>
        <taxon>Aspergillaceae</taxon>
        <taxon>Aspergillus</taxon>
        <taxon>Aspergillus subgen. Nidulantes</taxon>
    </lineage>
</organism>
<evidence type="ECO:0000313" key="2">
    <source>
        <dbReference type="EMBL" id="KAL2861361.1"/>
    </source>
</evidence>
<dbReference type="RefSeq" id="XP_070905451.1">
    <property type="nucleotide sequence ID" value="XM_071037966.1"/>
</dbReference>
<dbReference type="GeneID" id="98153130"/>
<sequence length="210" mass="23562">MDAHIRNRHLPTNLPESEHSMGHWMAPKLLDWKKSCQTSTYLGKLRQRGCDCAIFIRSRPLQPRLASKGSSSRTRRPYRAGIPARCTRTRFQNDVAATYVCSDLLSTSRSLFAISIYPWLGKREGGPLVPRNGQAQDNPSSPTIIIIIIEQQSPDRHSCACNPQASQACDHLPVEDTSTSTRASSKGHMESYRTGRRNVKNKAEHKIIPI</sequence>
<feature type="region of interest" description="Disordered" evidence="1">
    <location>
        <begin position="1"/>
        <end position="20"/>
    </location>
</feature>
<evidence type="ECO:0000256" key="1">
    <source>
        <dbReference type="SAM" id="MobiDB-lite"/>
    </source>
</evidence>
<reference evidence="2 3" key="1">
    <citation type="submission" date="2024-07" db="EMBL/GenBank/DDBJ databases">
        <title>Section-level genome sequencing and comparative genomics of Aspergillus sections Usti and Cavernicolus.</title>
        <authorList>
            <consortium name="Lawrence Berkeley National Laboratory"/>
            <person name="Nybo J.L."/>
            <person name="Vesth T.C."/>
            <person name="Theobald S."/>
            <person name="Frisvad J.C."/>
            <person name="Larsen T.O."/>
            <person name="Kjaerboelling I."/>
            <person name="Rothschild-Mancinelli K."/>
            <person name="Lyhne E.K."/>
            <person name="Kogle M.E."/>
            <person name="Barry K."/>
            <person name="Clum A."/>
            <person name="Na H."/>
            <person name="Ledsgaard L."/>
            <person name="Lin J."/>
            <person name="Lipzen A."/>
            <person name="Kuo A."/>
            <person name="Riley R."/>
            <person name="Mondo S."/>
            <person name="LaButti K."/>
            <person name="Haridas S."/>
            <person name="Pangalinan J."/>
            <person name="Salamov A.A."/>
            <person name="Simmons B.A."/>
            <person name="Magnuson J.K."/>
            <person name="Chen J."/>
            <person name="Drula E."/>
            <person name="Henrissat B."/>
            <person name="Wiebenga A."/>
            <person name="Lubbers R.J."/>
            <person name="Gomes A.C."/>
            <person name="Macurrencykelacurrency M.R."/>
            <person name="Stajich J."/>
            <person name="Grigoriev I.V."/>
            <person name="Mortensen U.H."/>
            <person name="De vries R.P."/>
            <person name="Baker S.E."/>
            <person name="Andersen M.R."/>
        </authorList>
    </citation>
    <scope>NUCLEOTIDE SEQUENCE [LARGE SCALE GENOMIC DNA]</scope>
    <source>
        <strain evidence="2 3">CBS 756.74</strain>
    </source>
</reference>
<dbReference type="Proteomes" id="UP001610444">
    <property type="component" value="Unassembled WGS sequence"/>
</dbReference>
<keyword evidence="3" id="KW-1185">Reference proteome</keyword>
<proteinExistence type="predicted"/>
<dbReference type="EMBL" id="JBFXLR010000001">
    <property type="protein sequence ID" value="KAL2861361.1"/>
    <property type="molecule type" value="Genomic_DNA"/>
</dbReference>